<evidence type="ECO:0000313" key="5">
    <source>
        <dbReference type="Proteomes" id="UP001186944"/>
    </source>
</evidence>
<evidence type="ECO:0000256" key="1">
    <source>
        <dbReference type="SAM" id="Phobius"/>
    </source>
</evidence>
<accession>A0AA89BX45</accession>
<feature type="domain" description="MACPF" evidence="3">
    <location>
        <begin position="9"/>
        <end position="351"/>
    </location>
</feature>
<dbReference type="SMART" id="SM00457">
    <property type="entry name" value="MACPF"/>
    <property type="match status" value="1"/>
</dbReference>
<keyword evidence="1" id="KW-0812">Transmembrane</keyword>
<organism evidence="4 5">
    <name type="scientific">Pinctada imbricata</name>
    <name type="common">Atlantic pearl-oyster</name>
    <name type="synonym">Pinctada martensii</name>
    <dbReference type="NCBI Taxonomy" id="66713"/>
    <lineage>
        <taxon>Eukaryota</taxon>
        <taxon>Metazoa</taxon>
        <taxon>Spiralia</taxon>
        <taxon>Lophotrochozoa</taxon>
        <taxon>Mollusca</taxon>
        <taxon>Bivalvia</taxon>
        <taxon>Autobranchia</taxon>
        <taxon>Pteriomorphia</taxon>
        <taxon>Pterioida</taxon>
        <taxon>Pterioidea</taxon>
        <taxon>Pteriidae</taxon>
        <taxon>Pinctada</taxon>
    </lineage>
</organism>
<keyword evidence="2" id="KW-0732">Signal</keyword>
<dbReference type="GO" id="GO:0002250">
    <property type="term" value="P:adaptive immune response"/>
    <property type="evidence" value="ECO:0007669"/>
    <property type="project" value="UniProtKB-KW"/>
</dbReference>
<gene>
    <name evidence="4" type="ORF">FSP39_014439</name>
</gene>
<keyword evidence="1" id="KW-0472">Membrane</keyword>
<proteinExistence type="predicted"/>
<dbReference type="Proteomes" id="UP001186944">
    <property type="component" value="Unassembled WGS sequence"/>
</dbReference>
<dbReference type="CDD" id="cd22579">
    <property type="entry name" value="MPEG1_P2"/>
    <property type="match status" value="1"/>
</dbReference>
<dbReference type="PANTHER" id="PTHR31463">
    <property type="entry name" value="MACROPHAGE-EXPRESSED GENE 1 PROTEIN"/>
    <property type="match status" value="1"/>
</dbReference>
<evidence type="ECO:0000313" key="4">
    <source>
        <dbReference type="EMBL" id="KAK3090763.1"/>
    </source>
</evidence>
<comment type="caution">
    <text evidence="4">The sequence shown here is derived from an EMBL/GenBank/DDBJ whole genome shotgun (WGS) entry which is preliminary data.</text>
</comment>
<dbReference type="InterPro" id="IPR020864">
    <property type="entry name" value="MACPF"/>
</dbReference>
<dbReference type="InterPro" id="IPR039707">
    <property type="entry name" value="MPEG1"/>
</dbReference>
<dbReference type="GO" id="GO:0030670">
    <property type="term" value="C:phagocytic vesicle membrane"/>
    <property type="evidence" value="ECO:0007669"/>
    <property type="project" value="UniProtKB-SubCell"/>
</dbReference>
<keyword evidence="5" id="KW-1185">Reference proteome</keyword>
<evidence type="ECO:0000256" key="2">
    <source>
        <dbReference type="SAM" id="SignalP"/>
    </source>
</evidence>
<dbReference type="GO" id="GO:0045087">
    <property type="term" value="P:innate immune response"/>
    <property type="evidence" value="ECO:0007669"/>
    <property type="project" value="UniProtKB-KW"/>
</dbReference>
<evidence type="ECO:0000259" key="3">
    <source>
        <dbReference type="PROSITE" id="PS51412"/>
    </source>
</evidence>
<feature type="chain" id="PRO_5041724685" description="MACPF domain-containing protein" evidence="2">
    <location>
        <begin position="22"/>
        <end position="728"/>
    </location>
</feature>
<keyword evidence="1" id="KW-1133">Transmembrane helix</keyword>
<dbReference type="PROSITE" id="PS51412">
    <property type="entry name" value="MACPF_2"/>
    <property type="match status" value="1"/>
</dbReference>
<sequence length="728" mass="80724">MNSTGVLVVLSLLVLLTPVESTSKNIRDGYIQNCSKRSNNPMEFEVLPGLSWDNLLNEERGEVVDFTFSLCRTTKDGRFLIPDDVFVVPIKSSKVQISSEIIQHFSDYKSATSFSINARANGFIDELIDIGGSFSAEYQNIKENQINNKAVTTRVQARYPRYKVGLKPNAKLAEGFKKRLFTIAVHLIFGRKRTAAFETQLLIKEYGTHVLTSVDAGATILKIDHLDRLLLEQSSLSNFQISLSASVGFPGILSAALKTQYSQETGSLNSYVHMTTQTSIEAHGGPIYAPDGFNLSGWAEGIVDNLVPIDRSGKLLTNLITPETLPELPKQTVLEMSNLFDAQIKTYYKMNTYRGCMEMTNPNFSPTANLNDSSCAPLSTNLAFGGVYQECTFSGNTENLCDKYQMQTKNPQTGYLNCPDNYEPVLLMENDFSQSQTQTNCHSFLFFHYCTDHHLVGTVTYRTYWCFSKFPPKNSGFLFGGLYTDQTFNPITKSNSCPKSFYPYKISVDIYVCMSDDYDIARDLSVPFGGFYSCSNPNPLASAKNPKTCPDGYSSHLAQHVDGCEVQYCTKLLPSPKYEAIPLRMPPFMRMPIEENETSSYVMSVDGQSWSKILNVNLSEVGISASTVLTHDVASEKLTNLVQSNPHGKIIANAVISNFDVLSPQPKRVGETISLISGDTNSKASLSSGAVAGISVVSTLVVVLIVTVILWKVWSRRSDRRNAYTNLE</sequence>
<feature type="transmembrane region" description="Helical" evidence="1">
    <location>
        <begin position="690"/>
        <end position="711"/>
    </location>
</feature>
<name>A0AA89BX45_PINIB</name>
<reference evidence="4" key="1">
    <citation type="submission" date="2019-08" db="EMBL/GenBank/DDBJ databases">
        <title>The improved chromosome-level genome for the pearl oyster Pinctada fucata martensii using PacBio sequencing and Hi-C.</title>
        <authorList>
            <person name="Zheng Z."/>
        </authorList>
    </citation>
    <scope>NUCLEOTIDE SEQUENCE</scope>
    <source>
        <strain evidence="4">ZZ-2019</strain>
        <tissue evidence="4">Adductor muscle</tissue>
    </source>
</reference>
<dbReference type="Pfam" id="PF01823">
    <property type="entry name" value="MACPF"/>
    <property type="match status" value="1"/>
</dbReference>
<feature type="signal peptide" evidence="2">
    <location>
        <begin position="1"/>
        <end position="21"/>
    </location>
</feature>
<protein>
    <recommendedName>
        <fullName evidence="3">MACPF domain-containing protein</fullName>
    </recommendedName>
</protein>
<dbReference type="PANTHER" id="PTHR31463:SF1">
    <property type="entry name" value="MACROPHAGE-EXPRESSED GENE 1 PROTEIN"/>
    <property type="match status" value="1"/>
</dbReference>
<dbReference type="EMBL" id="VSWD01000010">
    <property type="protein sequence ID" value="KAK3090763.1"/>
    <property type="molecule type" value="Genomic_DNA"/>
</dbReference>
<dbReference type="AlphaFoldDB" id="A0AA89BX45"/>